<dbReference type="GeneID" id="6008080"/>
<dbReference type="InParanoid" id="A8N9V0"/>
<dbReference type="EMBL" id="AACS02000007">
    <property type="protein sequence ID" value="EAU90139.2"/>
    <property type="molecule type" value="Genomic_DNA"/>
</dbReference>
<keyword evidence="2" id="KW-1185">Reference proteome</keyword>
<evidence type="ECO:0000313" key="2">
    <source>
        <dbReference type="Proteomes" id="UP000001861"/>
    </source>
</evidence>
<dbReference type="HOGENOM" id="CLU_1643609_0_0_1"/>
<dbReference type="VEuPathDB" id="FungiDB:CC1G_05677"/>
<proteinExistence type="predicted"/>
<dbReference type="RefSeq" id="XP_001831606.2">
    <property type="nucleotide sequence ID" value="XM_001831554.2"/>
</dbReference>
<sequence>MKFAENAKITSNLQPEDLERTTQWILEMMSLYEDQRPDIVDKCDEDEEDGRLEIPGFSPISGKETLKAHYAWLFKGVERTSSKSVLAYPGYYSNTDVMFSSVCKVVATILPDQIHLVLKATFSNKHRTSEPTYDVFLGKDLKPSKVKYMKLTGDVLLDVHSTLSLSAGASSRALLTSTDSNYTSV</sequence>
<dbReference type="Proteomes" id="UP000001861">
    <property type="component" value="Unassembled WGS sequence"/>
</dbReference>
<accession>A8N9V0</accession>
<name>A8N9V0_COPC7</name>
<gene>
    <name evidence="1" type="ORF">CC1G_05677</name>
</gene>
<evidence type="ECO:0000313" key="1">
    <source>
        <dbReference type="EMBL" id="EAU90139.2"/>
    </source>
</evidence>
<reference evidence="1 2" key="1">
    <citation type="journal article" date="2010" name="Proc. Natl. Acad. Sci. U.S.A.">
        <title>Insights into evolution of multicellular fungi from the assembled chromosomes of the mushroom Coprinopsis cinerea (Coprinus cinereus).</title>
        <authorList>
            <person name="Stajich J.E."/>
            <person name="Wilke S.K."/>
            <person name="Ahren D."/>
            <person name="Au C.H."/>
            <person name="Birren B.W."/>
            <person name="Borodovsky M."/>
            <person name="Burns C."/>
            <person name="Canback B."/>
            <person name="Casselton L.A."/>
            <person name="Cheng C.K."/>
            <person name="Deng J."/>
            <person name="Dietrich F.S."/>
            <person name="Fargo D.C."/>
            <person name="Farman M.L."/>
            <person name="Gathman A.C."/>
            <person name="Goldberg J."/>
            <person name="Guigo R."/>
            <person name="Hoegger P.J."/>
            <person name="Hooker J.B."/>
            <person name="Huggins A."/>
            <person name="James T.Y."/>
            <person name="Kamada T."/>
            <person name="Kilaru S."/>
            <person name="Kodira C."/>
            <person name="Kues U."/>
            <person name="Kupfer D."/>
            <person name="Kwan H.S."/>
            <person name="Lomsadze A."/>
            <person name="Li W."/>
            <person name="Lilly W.W."/>
            <person name="Ma L.J."/>
            <person name="Mackey A.J."/>
            <person name="Manning G."/>
            <person name="Martin F."/>
            <person name="Muraguchi H."/>
            <person name="Natvig D.O."/>
            <person name="Palmerini H."/>
            <person name="Ramesh M.A."/>
            <person name="Rehmeyer C.J."/>
            <person name="Roe B.A."/>
            <person name="Shenoy N."/>
            <person name="Stanke M."/>
            <person name="Ter-Hovhannisyan V."/>
            <person name="Tunlid A."/>
            <person name="Velagapudi R."/>
            <person name="Vision T.J."/>
            <person name="Zeng Q."/>
            <person name="Zolan M.E."/>
            <person name="Pukkila P.J."/>
        </authorList>
    </citation>
    <scope>NUCLEOTIDE SEQUENCE [LARGE SCALE GENOMIC DNA]</scope>
    <source>
        <strain evidence="2">Okayama-7 / 130 / ATCC MYA-4618 / FGSC 9003</strain>
    </source>
</reference>
<comment type="caution">
    <text evidence="1">The sequence shown here is derived from an EMBL/GenBank/DDBJ whole genome shotgun (WGS) entry which is preliminary data.</text>
</comment>
<protein>
    <submittedName>
        <fullName evidence="1">Uncharacterized protein</fullName>
    </submittedName>
</protein>
<dbReference type="AlphaFoldDB" id="A8N9V0"/>
<organism evidence="1 2">
    <name type="scientific">Coprinopsis cinerea (strain Okayama-7 / 130 / ATCC MYA-4618 / FGSC 9003)</name>
    <name type="common">Inky cap fungus</name>
    <name type="synonym">Hormographiella aspergillata</name>
    <dbReference type="NCBI Taxonomy" id="240176"/>
    <lineage>
        <taxon>Eukaryota</taxon>
        <taxon>Fungi</taxon>
        <taxon>Dikarya</taxon>
        <taxon>Basidiomycota</taxon>
        <taxon>Agaricomycotina</taxon>
        <taxon>Agaricomycetes</taxon>
        <taxon>Agaricomycetidae</taxon>
        <taxon>Agaricales</taxon>
        <taxon>Agaricineae</taxon>
        <taxon>Psathyrellaceae</taxon>
        <taxon>Coprinopsis</taxon>
    </lineage>
</organism>
<dbReference type="KEGG" id="cci:CC1G_05677"/>